<dbReference type="GO" id="GO:0016887">
    <property type="term" value="F:ATP hydrolysis activity"/>
    <property type="evidence" value="ECO:0007669"/>
    <property type="project" value="InterPro"/>
</dbReference>
<dbReference type="Gene3D" id="3.40.1110.10">
    <property type="entry name" value="Calcium-transporting ATPase, cytoplasmic domain N"/>
    <property type="match status" value="1"/>
</dbReference>
<dbReference type="EMBL" id="SMCQ01000005">
    <property type="protein sequence ID" value="TCW00978.1"/>
    <property type="molecule type" value="Genomic_DNA"/>
</dbReference>
<name>A0A4V2W5R5_9FIRM</name>
<dbReference type="SUPFAM" id="SSF56784">
    <property type="entry name" value="HAD-like"/>
    <property type="match status" value="1"/>
</dbReference>
<dbReference type="InterPro" id="IPR001757">
    <property type="entry name" value="P_typ_ATPase"/>
</dbReference>
<dbReference type="InterPro" id="IPR044492">
    <property type="entry name" value="P_typ_ATPase_HD_dom"/>
</dbReference>
<dbReference type="InterPro" id="IPR023298">
    <property type="entry name" value="ATPase_P-typ_TM_dom_sf"/>
</dbReference>
<feature type="domain" description="P-type ATPase A" evidence="7">
    <location>
        <begin position="98"/>
        <end position="195"/>
    </location>
</feature>
<feature type="transmembrane region" description="Helical" evidence="6">
    <location>
        <begin position="42"/>
        <end position="60"/>
    </location>
</feature>
<evidence type="ECO:0000256" key="5">
    <source>
        <dbReference type="ARBA" id="ARBA00023136"/>
    </source>
</evidence>
<dbReference type="Gene3D" id="1.20.1110.10">
    <property type="entry name" value="Calcium-transporting ATPase, transmembrane domain"/>
    <property type="match status" value="1"/>
</dbReference>
<feature type="transmembrane region" description="Helical" evidence="6">
    <location>
        <begin position="743"/>
        <end position="764"/>
    </location>
</feature>
<dbReference type="PRINTS" id="PR00119">
    <property type="entry name" value="CATATPASE"/>
</dbReference>
<feature type="transmembrane region" description="Helical" evidence="6">
    <location>
        <begin position="623"/>
        <end position="641"/>
    </location>
</feature>
<keyword evidence="2 6" id="KW-0812">Transmembrane</keyword>
<dbReference type="PROSITE" id="PS00154">
    <property type="entry name" value="ATPASE_E1_E2"/>
    <property type="match status" value="1"/>
</dbReference>
<dbReference type="RefSeq" id="WP_066449319.1">
    <property type="nucleotide sequence ID" value="NZ_JANKBF010000008.1"/>
</dbReference>
<sequence>MEKIDNFGLTTSQVQERIDNGQVNVSHDNISKTKKQIVMEHTLTYFNILNVFLAGIILSTGRWTNLTFMVVVIVNAVVGIYQELKVKKIIDQLTVVTVKKVKVIRNHQESVIPVEKLVVDDVVYIESGNQIGSDSIVLKSRGLEVNEAMLTGESKPVKKNHGDELLAGSFVVAGSAYAQVVRVGNDNYSTQLVHKAKHKNKASSEMKDAIGKVIKVLSVVIIPVGLVLFISQLAAFPDDRASAIVKTVGGVIGMIPEGLVLLTSLSFILGVGKLAKKKALIQEMEAIEALARVNVLCLDKTGTLTTGELEVEKIIPLIKQDIDEINRVLSAMAYSFDAVNATQLALQHHFSRVEGYDVKTLIPFSSQRKMSAVCFEKQGAYAMGAPEYLLPENHPVLKQVETYSKEGLRVLLLVQTDLVDEQTSQIGQVVPVALVLIHDCIRQEARETLAFFEKSGVEMRILSGDNPMTVSRVACLAGLKNGERYIDASTLPNDEEELQKVVAHYRVFGRVKPEQKQQIIRACQALGQVVGMVGDGVNDVLALKDADCGIAMAAGSDAAKQAAHIVLLDSNFASMQAIVKEGRAIIADIERVSSLYLTKTIYSTALCLIFAALRMSYPFTPLQLSLISGLAIGIPSFLLTLERSSVLSSQGFLRHVVSTALPCALTMIIYMLAIGFVGQWLHFDAKMYSTYYFLVAGFISFLVVFIVCMPLNRLRMTLASVITILFYCILLIMPNFFEIYPLLNWRVIWTIPLCASAVFVIGLLRKMIHYFMKRYDVYLSHH</sequence>
<feature type="transmembrane region" description="Helical" evidence="6">
    <location>
        <begin position="216"/>
        <end position="236"/>
    </location>
</feature>
<dbReference type="InterPro" id="IPR023299">
    <property type="entry name" value="ATPase_P-typ_cyto_dom_N"/>
</dbReference>
<keyword evidence="5 6" id="KW-0472">Membrane</keyword>
<dbReference type="InterPro" id="IPR008250">
    <property type="entry name" value="ATPase_P-typ_transduc_dom_A_sf"/>
</dbReference>
<dbReference type="Proteomes" id="UP000295515">
    <property type="component" value="Unassembled WGS sequence"/>
</dbReference>
<keyword evidence="3" id="KW-1278">Translocase</keyword>
<evidence type="ECO:0000256" key="4">
    <source>
        <dbReference type="ARBA" id="ARBA00022989"/>
    </source>
</evidence>
<dbReference type="GO" id="GO:0016020">
    <property type="term" value="C:membrane"/>
    <property type="evidence" value="ECO:0007669"/>
    <property type="project" value="UniProtKB-SubCell"/>
</dbReference>
<protein>
    <submittedName>
        <fullName evidence="8">Cation-transporting ATPase E</fullName>
    </submittedName>
</protein>
<dbReference type="InterPro" id="IPR036412">
    <property type="entry name" value="HAD-like_sf"/>
</dbReference>
<feature type="transmembrane region" description="Helical" evidence="6">
    <location>
        <begin position="600"/>
        <end position="617"/>
    </location>
</feature>
<dbReference type="SUPFAM" id="SSF81653">
    <property type="entry name" value="Calcium ATPase, transduction domain A"/>
    <property type="match status" value="1"/>
</dbReference>
<dbReference type="PANTHER" id="PTHR42861">
    <property type="entry name" value="CALCIUM-TRANSPORTING ATPASE"/>
    <property type="match status" value="1"/>
</dbReference>
<keyword evidence="4 6" id="KW-1133">Transmembrane helix</keyword>
<feature type="transmembrane region" description="Helical" evidence="6">
    <location>
        <begin position="690"/>
        <end position="711"/>
    </location>
</feature>
<dbReference type="InterPro" id="IPR018303">
    <property type="entry name" value="ATPase_P-typ_P_site"/>
</dbReference>
<gene>
    <name evidence="8" type="ORF">EDD60_10571</name>
</gene>
<feature type="transmembrane region" description="Helical" evidence="6">
    <location>
        <begin position="66"/>
        <end position="84"/>
    </location>
</feature>
<dbReference type="AlphaFoldDB" id="A0A4V2W5R5"/>
<organism evidence="8 9">
    <name type="scientific">Longibaculum muris</name>
    <dbReference type="NCBI Taxonomy" id="1796628"/>
    <lineage>
        <taxon>Bacteria</taxon>
        <taxon>Bacillati</taxon>
        <taxon>Bacillota</taxon>
        <taxon>Erysipelotrichia</taxon>
        <taxon>Erysipelotrichales</taxon>
        <taxon>Coprobacillaceae</taxon>
        <taxon>Longibaculum</taxon>
    </lineage>
</organism>
<evidence type="ECO:0000256" key="2">
    <source>
        <dbReference type="ARBA" id="ARBA00022692"/>
    </source>
</evidence>
<proteinExistence type="predicted"/>
<dbReference type="PRINTS" id="PR00120">
    <property type="entry name" value="HATPASE"/>
</dbReference>
<dbReference type="SFLD" id="SFLDF00027">
    <property type="entry name" value="p-type_atpase"/>
    <property type="match status" value="1"/>
</dbReference>
<dbReference type="Pfam" id="PF00122">
    <property type="entry name" value="E1-E2_ATPase"/>
    <property type="match status" value="1"/>
</dbReference>
<reference evidence="8 9" key="1">
    <citation type="submission" date="2019-03" db="EMBL/GenBank/DDBJ databases">
        <title>Genomic Encyclopedia of Type Strains, Phase IV (KMG-IV): sequencing the most valuable type-strain genomes for metagenomic binning, comparative biology and taxonomic classification.</title>
        <authorList>
            <person name="Goeker M."/>
        </authorList>
    </citation>
    <scope>NUCLEOTIDE SEQUENCE [LARGE SCALE GENOMIC DNA]</scope>
    <source>
        <strain evidence="8 9">DSM 29487</strain>
    </source>
</reference>
<dbReference type="SFLD" id="SFLDG00002">
    <property type="entry name" value="C1.7:_P-type_atpase_like"/>
    <property type="match status" value="1"/>
</dbReference>
<dbReference type="Gene3D" id="3.40.50.1000">
    <property type="entry name" value="HAD superfamily/HAD-like"/>
    <property type="match status" value="1"/>
</dbReference>
<dbReference type="Pfam" id="PF00702">
    <property type="entry name" value="Hydrolase"/>
    <property type="match status" value="1"/>
</dbReference>
<dbReference type="GeneID" id="98914896"/>
<dbReference type="InterPro" id="IPR059000">
    <property type="entry name" value="ATPase_P-type_domA"/>
</dbReference>
<feature type="transmembrane region" description="Helical" evidence="6">
    <location>
        <begin position="653"/>
        <end position="678"/>
    </location>
</feature>
<feature type="transmembrane region" description="Helical" evidence="6">
    <location>
        <begin position="718"/>
        <end position="737"/>
    </location>
</feature>
<dbReference type="Gene3D" id="2.70.150.10">
    <property type="entry name" value="Calcium-transporting ATPase, cytoplasmic transduction domain A"/>
    <property type="match status" value="1"/>
</dbReference>
<dbReference type="SUPFAM" id="SSF81665">
    <property type="entry name" value="Calcium ATPase, transmembrane domain M"/>
    <property type="match status" value="1"/>
</dbReference>
<dbReference type="GO" id="GO:0005524">
    <property type="term" value="F:ATP binding"/>
    <property type="evidence" value="ECO:0007669"/>
    <property type="project" value="InterPro"/>
</dbReference>
<evidence type="ECO:0000256" key="1">
    <source>
        <dbReference type="ARBA" id="ARBA00004141"/>
    </source>
</evidence>
<dbReference type="InterPro" id="IPR023214">
    <property type="entry name" value="HAD_sf"/>
</dbReference>
<dbReference type="SFLD" id="SFLDS00003">
    <property type="entry name" value="Haloacid_Dehalogenase"/>
    <property type="match status" value="1"/>
</dbReference>
<keyword evidence="9" id="KW-1185">Reference proteome</keyword>
<evidence type="ECO:0000256" key="6">
    <source>
        <dbReference type="SAM" id="Phobius"/>
    </source>
</evidence>
<comment type="subcellular location">
    <subcellularLocation>
        <location evidence="1">Membrane</location>
        <topology evidence="1">Multi-pass membrane protein</topology>
    </subcellularLocation>
</comment>
<evidence type="ECO:0000313" key="8">
    <source>
        <dbReference type="EMBL" id="TCW00978.1"/>
    </source>
</evidence>
<feature type="transmembrane region" description="Helical" evidence="6">
    <location>
        <begin position="248"/>
        <end position="271"/>
    </location>
</feature>
<evidence type="ECO:0000313" key="9">
    <source>
        <dbReference type="Proteomes" id="UP000295515"/>
    </source>
</evidence>
<comment type="caution">
    <text evidence="8">The sequence shown here is derived from an EMBL/GenBank/DDBJ whole genome shotgun (WGS) entry which is preliminary data.</text>
</comment>
<evidence type="ECO:0000259" key="7">
    <source>
        <dbReference type="Pfam" id="PF00122"/>
    </source>
</evidence>
<evidence type="ECO:0000256" key="3">
    <source>
        <dbReference type="ARBA" id="ARBA00022967"/>
    </source>
</evidence>
<dbReference type="NCBIfam" id="TIGR01494">
    <property type="entry name" value="ATPase_P-type"/>
    <property type="match status" value="2"/>
</dbReference>
<accession>A0A4V2W5R5</accession>